<proteinExistence type="predicted"/>
<organism evidence="1 2">
    <name type="scientific">Streptomyces pratisoli</name>
    <dbReference type="NCBI Taxonomy" id="3139917"/>
    <lineage>
        <taxon>Bacteria</taxon>
        <taxon>Bacillati</taxon>
        <taxon>Actinomycetota</taxon>
        <taxon>Actinomycetes</taxon>
        <taxon>Kitasatosporales</taxon>
        <taxon>Streptomycetaceae</taxon>
        <taxon>Streptomyces</taxon>
    </lineage>
</organism>
<gene>
    <name evidence="1" type="ORF">WKI58_19275</name>
</gene>
<keyword evidence="2" id="KW-1185">Reference proteome</keyword>
<comment type="caution">
    <text evidence="1">The sequence shown here is derived from an EMBL/GenBank/DDBJ whole genome shotgun (WGS) entry which is preliminary data.</text>
</comment>
<evidence type="ECO:0000313" key="2">
    <source>
        <dbReference type="Proteomes" id="UP001375539"/>
    </source>
</evidence>
<protein>
    <submittedName>
        <fullName evidence="1">Serine hydrolase</fullName>
    </submittedName>
</protein>
<evidence type="ECO:0000313" key="1">
    <source>
        <dbReference type="EMBL" id="MEJ8658634.1"/>
    </source>
</evidence>
<keyword evidence="1" id="KW-0378">Hydrolase</keyword>
<accession>A0ACC6QK60</accession>
<sequence length="350" mass="38175">MTLNRATSAATSGVVALAIFVNPVLPVAVKANPDHARRIETATQRLKGRLIECTSGKTGLAGSLVRSMAKSLKNRESRSSITLYDRTTRTSCSYRADAHYDSASTVKPIVLGALLLARGTRLTRSERKLAREMIVSSDNDATYLLWKVLGRHHIQEFLDEAGMDDTDLNRAGVMGLTQITARDQAKLLRLLTGDDDSVLDAEERAYILRLMRDVQDDQRWGTPAGAPTDAVVQVKNGWLQRSESGIKNPWDRGDWKVHSMSAVTGSSYDYGLVILTENNRVPEGESPDVGYEYGTRTIERVAKAIHHELNPERSPALHQASRPVGATPSAPAPVSPGLGPEPASRGSGRR</sequence>
<dbReference type="EMBL" id="JBBKAI010000002">
    <property type="protein sequence ID" value="MEJ8658634.1"/>
    <property type="molecule type" value="Genomic_DNA"/>
</dbReference>
<reference evidence="1" key="1">
    <citation type="submission" date="2024-03" db="EMBL/GenBank/DDBJ databases">
        <title>Novel Streptomyces species of biotechnological and ecological value are a feature of Machair soil.</title>
        <authorList>
            <person name="Prole J.R."/>
            <person name="Goodfellow M."/>
            <person name="Allenby N."/>
            <person name="Ward A.C."/>
        </authorList>
    </citation>
    <scope>NUCLEOTIDE SEQUENCE</scope>
    <source>
        <strain evidence="1">MS1.AVA.4</strain>
    </source>
</reference>
<name>A0ACC6QK60_9ACTN</name>
<dbReference type="Proteomes" id="UP001375539">
    <property type="component" value="Unassembled WGS sequence"/>
</dbReference>